<evidence type="ECO:0000313" key="1">
    <source>
        <dbReference type="EMBL" id="MEV4286367.1"/>
    </source>
</evidence>
<organism evidence="1 2">
    <name type="scientific">Nonomuraea bangladeshensis</name>
    <dbReference type="NCBI Taxonomy" id="404385"/>
    <lineage>
        <taxon>Bacteria</taxon>
        <taxon>Bacillati</taxon>
        <taxon>Actinomycetota</taxon>
        <taxon>Actinomycetes</taxon>
        <taxon>Streptosporangiales</taxon>
        <taxon>Streptosporangiaceae</taxon>
        <taxon>Nonomuraea</taxon>
    </lineage>
</organism>
<dbReference type="RefSeq" id="WP_364448377.1">
    <property type="nucleotide sequence ID" value="NZ_JBFARM010000003.1"/>
</dbReference>
<evidence type="ECO:0000313" key="2">
    <source>
        <dbReference type="Proteomes" id="UP001552427"/>
    </source>
</evidence>
<reference evidence="1 2" key="1">
    <citation type="submission" date="2024-06" db="EMBL/GenBank/DDBJ databases">
        <title>The Natural Products Discovery Center: Release of the First 8490 Sequenced Strains for Exploring Actinobacteria Biosynthetic Diversity.</title>
        <authorList>
            <person name="Kalkreuter E."/>
            <person name="Kautsar S.A."/>
            <person name="Yang D."/>
            <person name="Bader C.D."/>
            <person name="Teijaro C.N."/>
            <person name="Fluegel L."/>
            <person name="Davis C.M."/>
            <person name="Simpson J.R."/>
            <person name="Lauterbach L."/>
            <person name="Steele A.D."/>
            <person name="Gui C."/>
            <person name="Meng S."/>
            <person name="Li G."/>
            <person name="Viehrig K."/>
            <person name="Ye F."/>
            <person name="Su P."/>
            <person name="Kiefer A.F."/>
            <person name="Nichols A."/>
            <person name="Cepeda A.J."/>
            <person name="Yan W."/>
            <person name="Fan B."/>
            <person name="Jiang Y."/>
            <person name="Adhikari A."/>
            <person name="Zheng C.-J."/>
            <person name="Schuster L."/>
            <person name="Cowan T.M."/>
            <person name="Smanski M.J."/>
            <person name="Chevrette M.G."/>
            <person name="De Carvalho L.P.S."/>
            <person name="Shen B."/>
        </authorList>
    </citation>
    <scope>NUCLEOTIDE SEQUENCE [LARGE SCALE GENOMIC DNA]</scope>
    <source>
        <strain evidence="1 2">NPDC049574</strain>
    </source>
</reference>
<sequence length="84" mass="9495">MTWSPSNNPEGRTTVQSRPLPAGVLHESLDVATAVDIYAGLCNVDVYRTLTDERGWSPDRVERWWAEALARELLHRGSDRFAAR</sequence>
<accession>A0ABV3H1F5</accession>
<keyword evidence="2" id="KW-1185">Reference proteome</keyword>
<proteinExistence type="predicted"/>
<comment type="caution">
    <text evidence="1">The sequence shown here is derived from an EMBL/GenBank/DDBJ whole genome shotgun (WGS) entry which is preliminary data.</text>
</comment>
<gene>
    <name evidence="1" type="ORF">AB0K40_12770</name>
</gene>
<dbReference type="EMBL" id="JBFARM010000003">
    <property type="protein sequence ID" value="MEV4286367.1"/>
    <property type="molecule type" value="Genomic_DNA"/>
</dbReference>
<protein>
    <submittedName>
        <fullName evidence="1">Uncharacterized protein</fullName>
    </submittedName>
</protein>
<name>A0ABV3H1F5_9ACTN</name>
<dbReference type="Proteomes" id="UP001552427">
    <property type="component" value="Unassembled WGS sequence"/>
</dbReference>